<gene>
    <name evidence="1" type="ORF">UFOVP75_67</name>
</gene>
<organism evidence="1">
    <name type="scientific">uncultured Caudovirales phage</name>
    <dbReference type="NCBI Taxonomy" id="2100421"/>
    <lineage>
        <taxon>Viruses</taxon>
        <taxon>Duplodnaviria</taxon>
        <taxon>Heunggongvirae</taxon>
        <taxon>Uroviricota</taxon>
        <taxon>Caudoviricetes</taxon>
        <taxon>Peduoviridae</taxon>
        <taxon>Maltschvirus</taxon>
        <taxon>Maltschvirus maltsch</taxon>
    </lineage>
</organism>
<sequence>METTPERLAYVHEKFLQIADETAERLHRGIDRRDSMVKIVDAGKAPNCHRSGWIKNSAKHLLAELMKDAQSFNECFDDDLISAYDLLDVLETMRSTITQ</sequence>
<proteinExistence type="predicted"/>
<name>A0A6J5L3L6_9CAUD</name>
<dbReference type="EMBL" id="LR796209">
    <property type="protein sequence ID" value="CAB4127130.1"/>
    <property type="molecule type" value="Genomic_DNA"/>
</dbReference>
<evidence type="ECO:0000313" key="1">
    <source>
        <dbReference type="EMBL" id="CAB4127130.1"/>
    </source>
</evidence>
<reference evidence="1" key="1">
    <citation type="submission" date="2020-04" db="EMBL/GenBank/DDBJ databases">
        <authorList>
            <person name="Chiriac C."/>
            <person name="Salcher M."/>
            <person name="Ghai R."/>
            <person name="Kavagutti S V."/>
        </authorList>
    </citation>
    <scope>NUCLEOTIDE SEQUENCE</scope>
</reference>
<accession>A0A6J5L3L6</accession>
<protein>
    <submittedName>
        <fullName evidence="1">Uncharacterized protein</fullName>
    </submittedName>
</protein>